<dbReference type="RefSeq" id="WP_344656348.1">
    <property type="nucleotide sequence ID" value="NZ_BAAAQM010000006.1"/>
</dbReference>
<comment type="caution">
    <text evidence="1">The sequence shown here is derived from an EMBL/GenBank/DDBJ whole genome shotgun (WGS) entry which is preliminary data.</text>
</comment>
<evidence type="ECO:0000313" key="2">
    <source>
        <dbReference type="Proteomes" id="UP001499854"/>
    </source>
</evidence>
<name>A0ABN2QZD9_9ACTN</name>
<evidence type="ECO:0000313" key="1">
    <source>
        <dbReference type="EMBL" id="GAA1960798.1"/>
    </source>
</evidence>
<proteinExistence type="predicted"/>
<keyword evidence="2" id="KW-1185">Reference proteome</keyword>
<sequence>MTVFSDDETAELEQAAWHRDMAKRTYNATWALIDQPVRSPEEDRRMLLLACASRVHWGEAGGAREHAIGDWQVGHVLALLGDGALSLSFARQALATVEAHGWTDFTLASAYEGVARAYAALGDAAGREEYAAKCREALAALPPEDREAIAGQLATVPQP</sequence>
<dbReference type="EMBL" id="BAAAQM010000006">
    <property type="protein sequence ID" value="GAA1960798.1"/>
    <property type="molecule type" value="Genomic_DNA"/>
</dbReference>
<reference evidence="1 2" key="1">
    <citation type="journal article" date="2019" name="Int. J. Syst. Evol. Microbiol.">
        <title>The Global Catalogue of Microorganisms (GCM) 10K type strain sequencing project: providing services to taxonomists for standard genome sequencing and annotation.</title>
        <authorList>
            <consortium name="The Broad Institute Genomics Platform"/>
            <consortium name="The Broad Institute Genome Sequencing Center for Infectious Disease"/>
            <person name="Wu L."/>
            <person name="Ma J."/>
        </authorList>
    </citation>
    <scope>NUCLEOTIDE SEQUENCE [LARGE SCALE GENOMIC DNA]</scope>
    <source>
        <strain evidence="1 2">JCM 16013</strain>
    </source>
</reference>
<dbReference type="Proteomes" id="UP001499854">
    <property type="component" value="Unassembled WGS sequence"/>
</dbReference>
<accession>A0ABN2QZD9</accession>
<gene>
    <name evidence="1" type="ORF">GCM10009838_16640</name>
</gene>
<protein>
    <submittedName>
        <fullName evidence="1">Uncharacterized protein</fullName>
    </submittedName>
</protein>
<organism evidence="1 2">
    <name type="scientific">Catenulispora subtropica</name>
    <dbReference type="NCBI Taxonomy" id="450798"/>
    <lineage>
        <taxon>Bacteria</taxon>
        <taxon>Bacillati</taxon>
        <taxon>Actinomycetota</taxon>
        <taxon>Actinomycetes</taxon>
        <taxon>Catenulisporales</taxon>
        <taxon>Catenulisporaceae</taxon>
        <taxon>Catenulispora</taxon>
    </lineage>
</organism>